<dbReference type="PANTHER" id="PTHR35923">
    <property type="entry name" value="MAJOR EXTRACELLULAR ENDOGLUCANASE"/>
    <property type="match status" value="1"/>
</dbReference>
<dbReference type="AlphaFoldDB" id="A0A485L2K7"/>
<gene>
    <name evidence="6" type="primary">Aste57867_14823</name>
    <name evidence="5" type="ORF">As57867_014767</name>
    <name evidence="6" type="ORF">ASTE57867_14823</name>
</gene>
<keyword evidence="2" id="KW-0119">Carbohydrate metabolism</keyword>
<keyword evidence="7" id="KW-1185">Reference proteome</keyword>
<keyword evidence="1" id="KW-0136">Cellulose degradation</keyword>
<dbReference type="Proteomes" id="UP000332933">
    <property type="component" value="Unassembled WGS sequence"/>
</dbReference>
<evidence type="ECO:0000313" key="5">
    <source>
        <dbReference type="EMBL" id="KAF0694294.1"/>
    </source>
</evidence>
<proteinExistence type="predicted"/>
<dbReference type="EMBL" id="VJMH01005580">
    <property type="protein sequence ID" value="KAF0694294.1"/>
    <property type="molecule type" value="Genomic_DNA"/>
</dbReference>
<dbReference type="PANTHER" id="PTHR35923:SF2">
    <property type="entry name" value="ENDOGLUCANASE"/>
    <property type="match status" value="1"/>
</dbReference>
<sequence>MYVDLMVQERLQNVVAGPGLLLLLLVAAGATFAIVYKSGQSHDASVERRDSYQQALADRARIASGLESANAPTPKDNVDDDGVVNNPKVYPPQGGELPDYQSKKGKIWAVSKNGTPISIKGVWHGNGHASTVWPLGQDQNGTTVYAIADFLSANKFNSVRLPLCEHNNPLEGGCCRGCFAHRAATPWKPRS</sequence>
<dbReference type="OrthoDB" id="442731at2759"/>
<keyword evidence="3" id="KW-0624">Polysaccharide degradation</keyword>
<evidence type="ECO:0000313" key="6">
    <source>
        <dbReference type="EMBL" id="VFT91641.1"/>
    </source>
</evidence>
<feature type="region of interest" description="Disordered" evidence="4">
    <location>
        <begin position="64"/>
        <end position="96"/>
    </location>
</feature>
<reference evidence="5" key="2">
    <citation type="submission" date="2019-06" db="EMBL/GenBank/DDBJ databases">
        <title>Genomics analysis of Aphanomyces spp. identifies a new class of oomycete effector associated with host adaptation.</title>
        <authorList>
            <person name="Gaulin E."/>
        </authorList>
    </citation>
    <scope>NUCLEOTIDE SEQUENCE</scope>
    <source>
        <strain evidence="5">CBS 578.67</strain>
    </source>
</reference>
<organism evidence="6 7">
    <name type="scientific">Aphanomyces stellatus</name>
    <dbReference type="NCBI Taxonomy" id="120398"/>
    <lineage>
        <taxon>Eukaryota</taxon>
        <taxon>Sar</taxon>
        <taxon>Stramenopiles</taxon>
        <taxon>Oomycota</taxon>
        <taxon>Saprolegniomycetes</taxon>
        <taxon>Saprolegniales</taxon>
        <taxon>Verrucalvaceae</taxon>
        <taxon>Aphanomyces</taxon>
    </lineage>
</organism>
<dbReference type="EMBL" id="CAADRA010005601">
    <property type="protein sequence ID" value="VFT91641.1"/>
    <property type="molecule type" value="Genomic_DNA"/>
</dbReference>
<name>A0A485L2K7_9STRA</name>
<evidence type="ECO:0000256" key="3">
    <source>
        <dbReference type="ARBA" id="ARBA00023326"/>
    </source>
</evidence>
<reference evidence="6 7" key="1">
    <citation type="submission" date="2019-03" db="EMBL/GenBank/DDBJ databases">
        <authorList>
            <person name="Gaulin E."/>
            <person name="Dumas B."/>
        </authorList>
    </citation>
    <scope>NUCLEOTIDE SEQUENCE [LARGE SCALE GENOMIC DNA]</scope>
    <source>
        <strain evidence="6">CBS 568.67</strain>
    </source>
</reference>
<accession>A0A485L2K7</accession>
<evidence type="ECO:0000256" key="1">
    <source>
        <dbReference type="ARBA" id="ARBA00023001"/>
    </source>
</evidence>
<evidence type="ECO:0000256" key="2">
    <source>
        <dbReference type="ARBA" id="ARBA00023277"/>
    </source>
</evidence>
<dbReference type="Gene3D" id="3.20.20.80">
    <property type="entry name" value="Glycosidases"/>
    <property type="match status" value="1"/>
</dbReference>
<evidence type="ECO:0000313" key="7">
    <source>
        <dbReference type="Proteomes" id="UP000332933"/>
    </source>
</evidence>
<evidence type="ECO:0000256" key="4">
    <source>
        <dbReference type="SAM" id="MobiDB-lite"/>
    </source>
</evidence>
<dbReference type="GO" id="GO:0030245">
    <property type="term" value="P:cellulose catabolic process"/>
    <property type="evidence" value="ECO:0007669"/>
    <property type="project" value="UniProtKB-KW"/>
</dbReference>
<protein>
    <submittedName>
        <fullName evidence="6">Aste57867_14823 protein</fullName>
    </submittedName>
</protein>